<dbReference type="Proteomes" id="UP000290195">
    <property type="component" value="Segment"/>
</dbReference>
<evidence type="ECO:0000256" key="1">
    <source>
        <dbReference type="SAM" id="Phobius"/>
    </source>
</evidence>
<dbReference type="EMBL" id="MF966379">
    <property type="protein sequence ID" value="ATZ81515.1"/>
    <property type="molecule type" value="Genomic_DNA"/>
</dbReference>
<keyword evidence="1" id="KW-0812">Transmembrane</keyword>
<gene>
    <name evidence="2" type="ORF">DiNV_CH01M_ORF34</name>
</gene>
<feature type="transmembrane region" description="Helical" evidence="1">
    <location>
        <begin position="83"/>
        <end position="102"/>
    </location>
</feature>
<keyword evidence="1" id="KW-1133">Transmembrane helix</keyword>
<evidence type="ECO:0000313" key="3">
    <source>
        <dbReference type="Proteomes" id="UP000290195"/>
    </source>
</evidence>
<keyword evidence="3" id="KW-1185">Reference proteome</keyword>
<protein>
    <submittedName>
        <fullName evidence="2">GrBNV_gp51-like protein</fullName>
    </submittedName>
</protein>
<reference evidence="2" key="1">
    <citation type="journal article" date="2018" name="Infect. Genet. Evol.">
        <title>The dynamic evolution of Drosophila innubila Nudivirus.</title>
        <authorList>
            <person name="Hill T."/>
            <person name="Unckless R.L."/>
        </authorList>
    </citation>
    <scope>NUCLEOTIDE SEQUENCE [LARGE SCALE GENOMIC DNA]</scope>
    <source>
        <strain evidence="2">DiNV_CH01M</strain>
    </source>
</reference>
<evidence type="ECO:0000313" key="2">
    <source>
        <dbReference type="EMBL" id="ATZ81515.1"/>
    </source>
</evidence>
<proteinExistence type="predicted"/>
<organism evidence="2">
    <name type="scientific">Drosophila innubila nudivirus</name>
    <dbReference type="NCBI Taxonomy" id="2057187"/>
    <lineage>
        <taxon>Viruses</taxon>
        <taxon>Viruses incertae sedis</taxon>
        <taxon>Naldaviricetes</taxon>
        <taxon>Lefavirales</taxon>
        <taxon>Nudiviridae</taxon>
        <taxon>Alphanudivirus</taxon>
        <taxon>Alphanudivirus droinnubilae</taxon>
    </lineage>
</organism>
<sequence>MDKQTRIMSPQSEFTSAITFQDVPDQMTSPYYPNNQHQDQSKIKQMMANVLKMKNESKYVYPSIAIIVTSIFVILLLFQKICIGVKIFAIIILLLFIAFTIYEFKR</sequence>
<name>A0A2H4UX71_9VIRU</name>
<feature type="transmembrane region" description="Helical" evidence="1">
    <location>
        <begin position="59"/>
        <end position="77"/>
    </location>
</feature>
<accession>A0A2H4UX71</accession>
<keyword evidence="1" id="KW-0472">Membrane</keyword>
<dbReference type="OrthoDB" id="39411at10239"/>